<dbReference type="Proteomes" id="UP001158066">
    <property type="component" value="Unassembled WGS sequence"/>
</dbReference>
<dbReference type="SMART" id="SM00793">
    <property type="entry name" value="AgrB"/>
    <property type="match status" value="1"/>
</dbReference>
<proteinExistence type="predicted"/>
<evidence type="ECO:0000256" key="3">
    <source>
        <dbReference type="ARBA" id="ARBA00022670"/>
    </source>
</evidence>
<keyword evidence="7 8" id="KW-0472">Membrane</keyword>
<organism evidence="9 10">
    <name type="scientific">Anoxynatronum buryatiense</name>
    <dbReference type="NCBI Taxonomy" id="489973"/>
    <lineage>
        <taxon>Bacteria</taxon>
        <taxon>Bacillati</taxon>
        <taxon>Bacillota</taxon>
        <taxon>Clostridia</taxon>
        <taxon>Eubacteriales</taxon>
        <taxon>Clostridiaceae</taxon>
        <taxon>Anoxynatronum</taxon>
    </lineage>
</organism>
<keyword evidence="4 8" id="KW-0812">Transmembrane</keyword>
<gene>
    <name evidence="9" type="ORF">SAMN06296020_11485</name>
</gene>
<evidence type="ECO:0000256" key="6">
    <source>
        <dbReference type="ARBA" id="ARBA00022989"/>
    </source>
</evidence>
<dbReference type="EMBL" id="FXUF01000014">
    <property type="protein sequence ID" value="SMP66825.1"/>
    <property type="molecule type" value="Genomic_DNA"/>
</dbReference>
<dbReference type="GO" id="GO:0006508">
    <property type="term" value="P:proteolysis"/>
    <property type="evidence" value="ECO:0007669"/>
    <property type="project" value="UniProtKB-KW"/>
</dbReference>
<reference evidence="9" key="1">
    <citation type="submission" date="2017-05" db="EMBL/GenBank/DDBJ databases">
        <authorList>
            <person name="Varghese N."/>
            <person name="Submissions S."/>
        </authorList>
    </citation>
    <scope>NUCLEOTIDE SEQUENCE</scope>
    <source>
        <strain evidence="9">Su22</strain>
    </source>
</reference>
<keyword evidence="10" id="KW-1185">Reference proteome</keyword>
<feature type="transmembrane region" description="Helical" evidence="8">
    <location>
        <begin position="105"/>
        <end position="124"/>
    </location>
</feature>
<evidence type="ECO:0000256" key="2">
    <source>
        <dbReference type="ARBA" id="ARBA00022654"/>
    </source>
</evidence>
<dbReference type="GO" id="GO:0008233">
    <property type="term" value="F:peptidase activity"/>
    <property type="evidence" value="ECO:0007669"/>
    <property type="project" value="UniProtKB-KW"/>
</dbReference>
<dbReference type="AlphaFoldDB" id="A0AA45WY14"/>
<evidence type="ECO:0000256" key="8">
    <source>
        <dbReference type="SAM" id="Phobius"/>
    </source>
</evidence>
<evidence type="ECO:0000256" key="7">
    <source>
        <dbReference type="ARBA" id="ARBA00023136"/>
    </source>
</evidence>
<dbReference type="GO" id="GO:0016020">
    <property type="term" value="C:membrane"/>
    <property type="evidence" value="ECO:0007669"/>
    <property type="project" value="InterPro"/>
</dbReference>
<name>A0AA45WY14_9CLOT</name>
<feature type="transmembrane region" description="Helical" evidence="8">
    <location>
        <begin position="45"/>
        <end position="63"/>
    </location>
</feature>
<evidence type="ECO:0000256" key="5">
    <source>
        <dbReference type="ARBA" id="ARBA00022801"/>
    </source>
</evidence>
<keyword evidence="6 8" id="KW-1133">Transmembrane helix</keyword>
<dbReference type="GO" id="GO:0009372">
    <property type="term" value="P:quorum sensing"/>
    <property type="evidence" value="ECO:0007669"/>
    <property type="project" value="UniProtKB-KW"/>
</dbReference>
<evidence type="ECO:0000313" key="9">
    <source>
        <dbReference type="EMBL" id="SMP66825.1"/>
    </source>
</evidence>
<feature type="transmembrane region" description="Helical" evidence="8">
    <location>
        <begin position="145"/>
        <end position="178"/>
    </location>
</feature>
<dbReference type="RefSeq" id="WP_283410320.1">
    <property type="nucleotide sequence ID" value="NZ_FXUF01000014.1"/>
</dbReference>
<protein>
    <submittedName>
        <fullName evidence="9">Accessory gene regulator B</fullName>
    </submittedName>
</protein>
<feature type="transmembrane region" description="Helical" evidence="8">
    <location>
        <begin position="75"/>
        <end position="93"/>
    </location>
</feature>
<dbReference type="InterPro" id="IPR006741">
    <property type="entry name" value="AgrB"/>
</dbReference>
<evidence type="ECO:0000313" key="10">
    <source>
        <dbReference type="Proteomes" id="UP001158066"/>
    </source>
</evidence>
<keyword evidence="3" id="KW-0645">Protease</keyword>
<dbReference type="Pfam" id="PF04647">
    <property type="entry name" value="AgrB"/>
    <property type="match status" value="1"/>
</dbReference>
<comment type="caution">
    <text evidence="9">The sequence shown here is derived from an EMBL/GenBank/DDBJ whole genome shotgun (WGS) entry which is preliminary data.</text>
</comment>
<accession>A0AA45WY14</accession>
<keyword evidence="2" id="KW-0673">Quorum sensing</keyword>
<evidence type="ECO:0000256" key="4">
    <source>
        <dbReference type="ARBA" id="ARBA00022692"/>
    </source>
</evidence>
<keyword evidence="1" id="KW-1003">Cell membrane</keyword>
<keyword evidence="5" id="KW-0378">Hydrolase</keyword>
<evidence type="ECO:0000256" key="1">
    <source>
        <dbReference type="ARBA" id="ARBA00022475"/>
    </source>
</evidence>
<sequence>MNAVIGTLTNWMIKSEIIFLDDVEIFNYGIRQICMVGVSTISTLLIGWSMGMLWQAIAFYFFYIPLRSFAGGYHARTPIACYIYSLVLIAVALKSIDFISTTPIAGYLLIGISTVVIIILAPVGDQNKPLTQQEQKKYKTVTIRILAFHLSAFLVTSTISVEVMSIILIAISTVAFMLLCGSGNNN</sequence>